<dbReference type="SMART" id="SM00825">
    <property type="entry name" value="PKS_KS"/>
    <property type="match status" value="1"/>
</dbReference>
<dbReference type="NCBIfam" id="NF006618">
    <property type="entry name" value="PRK09185.1"/>
    <property type="match status" value="1"/>
</dbReference>
<dbReference type="PANTHER" id="PTHR11712:SF320">
    <property type="entry name" value="BETA-KETOACYL SYNTHASE"/>
    <property type="match status" value="1"/>
</dbReference>
<dbReference type="SUPFAM" id="SSF53901">
    <property type="entry name" value="Thiolase-like"/>
    <property type="match status" value="2"/>
</dbReference>
<evidence type="ECO:0000256" key="2">
    <source>
        <dbReference type="ARBA" id="ARBA00022679"/>
    </source>
</evidence>
<evidence type="ECO:0000259" key="5">
    <source>
        <dbReference type="PROSITE" id="PS52004"/>
    </source>
</evidence>
<feature type="compositionally biased region" description="Gly residues" evidence="4">
    <location>
        <begin position="27"/>
        <end position="36"/>
    </location>
</feature>
<evidence type="ECO:0000313" key="7">
    <source>
        <dbReference type="Proteomes" id="UP000322110"/>
    </source>
</evidence>
<dbReference type="PROSITE" id="PS00606">
    <property type="entry name" value="KS3_1"/>
    <property type="match status" value="1"/>
</dbReference>
<dbReference type="CDD" id="cd00834">
    <property type="entry name" value="KAS_I_II"/>
    <property type="match status" value="1"/>
</dbReference>
<dbReference type="Pfam" id="PF02801">
    <property type="entry name" value="Ketoacyl-synt_C"/>
    <property type="match status" value="1"/>
</dbReference>
<dbReference type="Proteomes" id="UP000322110">
    <property type="component" value="Unassembled WGS sequence"/>
</dbReference>
<evidence type="ECO:0000313" key="6">
    <source>
        <dbReference type="EMBL" id="KAA2213059.1"/>
    </source>
</evidence>
<dbReference type="AlphaFoldDB" id="A0A5B2TFW6"/>
<dbReference type="InterPro" id="IPR014030">
    <property type="entry name" value="Ketoacyl_synth_N"/>
</dbReference>
<dbReference type="PROSITE" id="PS52004">
    <property type="entry name" value="KS3_2"/>
    <property type="match status" value="1"/>
</dbReference>
<dbReference type="OrthoDB" id="9808669at2"/>
<evidence type="ECO:0000256" key="3">
    <source>
        <dbReference type="RuleBase" id="RU003694"/>
    </source>
</evidence>
<feature type="domain" description="Ketosynthase family 3 (KS3)" evidence="5">
    <location>
        <begin position="156"/>
        <end position="547"/>
    </location>
</feature>
<gene>
    <name evidence="6" type="ORF">F0Q34_10455</name>
</gene>
<dbReference type="InterPro" id="IPR020841">
    <property type="entry name" value="PKS_Beta-ketoAc_synthase_dom"/>
</dbReference>
<keyword evidence="7" id="KW-1185">Reference proteome</keyword>
<accession>A0A5B2TFW6</accession>
<reference evidence="6 7" key="1">
    <citation type="journal article" date="2015" name="Int. J. Syst. Evol. Microbiol.">
        <title>Roseomonas oryzae sp. nov., isolated from paddy rhizosphere soil.</title>
        <authorList>
            <person name="Ramaprasad E.V."/>
            <person name="Sasikala Ch."/>
            <person name="Ramana Ch.V."/>
        </authorList>
    </citation>
    <scope>NUCLEOTIDE SEQUENCE [LARGE SCALE GENOMIC DNA]</scope>
    <source>
        <strain evidence="6 7">KCTC 42542</strain>
    </source>
</reference>
<feature type="compositionally biased region" description="Basic residues" evidence="4">
    <location>
        <begin position="75"/>
        <end position="86"/>
    </location>
</feature>
<evidence type="ECO:0000256" key="1">
    <source>
        <dbReference type="ARBA" id="ARBA00008467"/>
    </source>
</evidence>
<dbReference type="Gene3D" id="3.40.47.10">
    <property type="match status" value="1"/>
</dbReference>
<dbReference type="EMBL" id="VUKA01000004">
    <property type="protein sequence ID" value="KAA2213059.1"/>
    <property type="molecule type" value="Genomic_DNA"/>
</dbReference>
<dbReference type="GO" id="GO:0006633">
    <property type="term" value="P:fatty acid biosynthetic process"/>
    <property type="evidence" value="ECO:0007669"/>
    <property type="project" value="InterPro"/>
</dbReference>
<sequence>MAPARRLAPRPRGPAAHRPADRWRGAGDAGGAGRAGRGAEPLPPGRPAAGRRGGAGLRPVPRPARAGGCGGRGPQSRRRVQLRRHHPADLRPAVLLRHPGSARDRAVRQHRRGIRLCAGSRPGPARRGNGGSGHPFFRRFAISNPTDRRLTASAPFPPLAVTAFTAVSAIGRGLAATRAALHQRQSGLSAAAKEDGVPGAWIGRVAGLEAVALPPELAAFQCRNNALAEMALATDGFAGAVVAARERHGASRIAVLLGTSTAGIAETEAAYRGRAPGEAALPAGFHYATTHDLHALPRFVRRRLGLAGPALCVSTACTSGARTVLEAAALLRAGLCDAVVAGGVDTLCRMTLRGFASLALLSEGPSRPCAADRNGISIGEAAGFLLLERDPAPGALAVLGAGASSDGHHMSSPHPEGLGAVLAMRAALDSAGLPPEAIGYINLHGTGTRANDAMEDRAVSQLFGAGVPCSSTKGWTGHTLGASGALEAVIAALCLEDGLIPGCLGVEAADPDFTSDIATGNRAAPLARVLSNSFGFGGSNCSLILGRA</sequence>
<dbReference type="InterPro" id="IPR016039">
    <property type="entry name" value="Thiolase-like"/>
</dbReference>
<dbReference type="GO" id="GO:0004315">
    <property type="term" value="F:3-oxoacyl-[acyl-carrier-protein] synthase activity"/>
    <property type="evidence" value="ECO:0007669"/>
    <property type="project" value="InterPro"/>
</dbReference>
<dbReference type="InterPro" id="IPR018201">
    <property type="entry name" value="Ketoacyl_synth_AS"/>
</dbReference>
<dbReference type="GO" id="GO:0005829">
    <property type="term" value="C:cytosol"/>
    <property type="evidence" value="ECO:0007669"/>
    <property type="project" value="TreeGrafter"/>
</dbReference>
<dbReference type="InterPro" id="IPR000794">
    <property type="entry name" value="Beta-ketoacyl_synthase"/>
</dbReference>
<dbReference type="Pfam" id="PF00109">
    <property type="entry name" value="ketoacyl-synt"/>
    <property type="match status" value="1"/>
</dbReference>
<dbReference type="InterPro" id="IPR014031">
    <property type="entry name" value="Ketoacyl_synth_C"/>
</dbReference>
<evidence type="ECO:0000256" key="4">
    <source>
        <dbReference type="SAM" id="MobiDB-lite"/>
    </source>
</evidence>
<feature type="compositionally biased region" description="Low complexity" evidence="4">
    <location>
        <begin position="57"/>
        <end position="66"/>
    </location>
</feature>
<dbReference type="PANTHER" id="PTHR11712">
    <property type="entry name" value="POLYKETIDE SYNTHASE-RELATED"/>
    <property type="match status" value="1"/>
</dbReference>
<keyword evidence="2 3" id="KW-0808">Transferase</keyword>
<organism evidence="6 7">
    <name type="scientific">Teichococcus oryzae</name>
    <dbReference type="NCBI Taxonomy" id="1608942"/>
    <lineage>
        <taxon>Bacteria</taxon>
        <taxon>Pseudomonadati</taxon>
        <taxon>Pseudomonadota</taxon>
        <taxon>Alphaproteobacteria</taxon>
        <taxon>Acetobacterales</taxon>
        <taxon>Roseomonadaceae</taxon>
        <taxon>Roseomonas</taxon>
    </lineage>
</organism>
<comment type="caution">
    <text evidence="6">The sequence shown here is derived from an EMBL/GenBank/DDBJ whole genome shotgun (WGS) entry which is preliminary data.</text>
</comment>
<name>A0A5B2TFW6_9PROT</name>
<proteinExistence type="inferred from homology"/>
<feature type="region of interest" description="Disordered" evidence="4">
    <location>
        <begin position="1"/>
        <end position="92"/>
    </location>
</feature>
<protein>
    <submittedName>
        <fullName evidence="6">Beta-ketoacyl-[acyl-carrier-protein] synthase family protein</fullName>
    </submittedName>
</protein>
<comment type="similarity">
    <text evidence="1 3">Belongs to the thiolase-like superfamily. Beta-ketoacyl-ACP synthases family.</text>
</comment>